<reference evidence="3" key="1">
    <citation type="journal article" date="2012" name="Nature">
        <title>The oyster genome reveals stress adaptation and complexity of shell formation.</title>
        <authorList>
            <person name="Zhang G."/>
            <person name="Fang X."/>
            <person name="Guo X."/>
            <person name="Li L."/>
            <person name="Luo R."/>
            <person name="Xu F."/>
            <person name="Yang P."/>
            <person name="Zhang L."/>
            <person name="Wang X."/>
            <person name="Qi H."/>
            <person name="Xiong Z."/>
            <person name="Que H."/>
            <person name="Xie Y."/>
            <person name="Holland P.W."/>
            <person name="Paps J."/>
            <person name="Zhu Y."/>
            <person name="Wu F."/>
            <person name="Chen Y."/>
            <person name="Wang J."/>
            <person name="Peng C."/>
            <person name="Meng J."/>
            <person name="Yang L."/>
            <person name="Liu J."/>
            <person name="Wen B."/>
            <person name="Zhang N."/>
            <person name="Huang Z."/>
            <person name="Zhu Q."/>
            <person name="Feng Y."/>
            <person name="Mount A."/>
            <person name="Hedgecock D."/>
            <person name="Xu Z."/>
            <person name="Liu Y."/>
            <person name="Domazet-Loso T."/>
            <person name="Du Y."/>
            <person name="Sun X."/>
            <person name="Zhang S."/>
            <person name="Liu B."/>
            <person name="Cheng P."/>
            <person name="Jiang X."/>
            <person name="Li J."/>
            <person name="Fan D."/>
            <person name="Wang W."/>
            <person name="Fu W."/>
            <person name="Wang T."/>
            <person name="Wang B."/>
            <person name="Zhang J."/>
            <person name="Peng Z."/>
            <person name="Li Y."/>
            <person name="Li N."/>
            <person name="Wang J."/>
            <person name="Chen M."/>
            <person name="He Y."/>
            <person name="Tan F."/>
            <person name="Song X."/>
            <person name="Zheng Q."/>
            <person name="Huang R."/>
            <person name="Yang H."/>
            <person name="Du X."/>
            <person name="Chen L."/>
            <person name="Yang M."/>
            <person name="Gaffney P.M."/>
            <person name="Wang S."/>
            <person name="Luo L."/>
            <person name="She Z."/>
            <person name="Ming Y."/>
            <person name="Huang W."/>
            <person name="Zhang S."/>
            <person name="Huang B."/>
            <person name="Zhang Y."/>
            <person name="Qu T."/>
            <person name="Ni P."/>
            <person name="Miao G."/>
            <person name="Wang J."/>
            <person name="Wang Q."/>
            <person name="Steinberg C.E."/>
            <person name="Wang H."/>
            <person name="Li N."/>
            <person name="Qian L."/>
            <person name="Zhang G."/>
            <person name="Li Y."/>
            <person name="Yang H."/>
            <person name="Liu X."/>
            <person name="Wang J."/>
            <person name="Yin Y."/>
            <person name="Wang J."/>
        </authorList>
    </citation>
    <scope>NUCLEOTIDE SEQUENCE [LARGE SCALE GENOMIC DNA]</scope>
    <source>
        <strain evidence="3">05x7-T-G4-1.051#20</strain>
    </source>
</reference>
<evidence type="ECO:0000313" key="3">
    <source>
        <dbReference type="EMBL" id="EKC36978.1"/>
    </source>
</evidence>
<organism evidence="3">
    <name type="scientific">Magallana gigas</name>
    <name type="common">Pacific oyster</name>
    <name type="synonym">Crassostrea gigas</name>
    <dbReference type="NCBI Taxonomy" id="29159"/>
    <lineage>
        <taxon>Eukaryota</taxon>
        <taxon>Metazoa</taxon>
        <taxon>Spiralia</taxon>
        <taxon>Lophotrochozoa</taxon>
        <taxon>Mollusca</taxon>
        <taxon>Bivalvia</taxon>
        <taxon>Autobranchia</taxon>
        <taxon>Pteriomorphia</taxon>
        <taxon>Ostreida</taxon>
        <taxon>Ostreoidea</taxon>
        <taxon>Ostreidae</taxon>
        <taxon>Magallana</taxon>
    </lineage>
</organism>
<keyword evidence="2" id="KW-1133">Transmembrane helix</keyword>
<keyword evidence="2" id="KW-0472">Membrane</keyword>
<sequence length="105" mass="11661">METTNTTGASVQFRGQTKNTGMSLKKPQPLLCDSTRTSDDSRNCKSFPYGRLVTVIVYVIGISMSAIILGVYYFFVWHPVPKIITFEGGETISESTSFVRSVRRG</sequence>
<name>K1QTJ3_MAGGI</name>
<evidence type="ECO:0000256" key="1">
    <source>
        <dbReference type="SAM" id="MobiDB-lite"/>
    </source>
</evidence>
<dbReference type="HOGENOM" id="CLU_2239176_0_0_1"/>
<accession>K1QTJ3</accession>
<evidence type="ECO:0000256" key="2">
    <source>
        <dbReference type="SAM" id="Phobius"/>
    </source>
</evidence>
<dbReference type="InParanoid" id="K1QTJ3"/>
<dbReference type="PANTHER" id="PTHR34929:SF1">
    <property type="entry name" value="INAF MOTIF CONTAINING 2"/>
    <property type="match status" value="1"/>
</dbReference>
<feature type="compositionally biased region" description="Polar residues" evidence="1">
    <location>
        <begin position="1"/>
        <end position="22"/>
    </location>
</feature>
<keyword evidence="2" id="KW-0812">Transmembrane</keyword>
<feature type="region of interest" description="Disordered" evidence="1">
    <location>
        <begin position="1"/>
        <end position="41"/>
    </location>
</feature>
<dbReference type="AlphaFoldDB" id="K1QTJ3"/>
<feature type="transmembrane region" description="Helical" evidence="2">
    <location>
        <begin position="52"/>
        <end position="75"/>
    </location>
</feature>
<proteinExistence type="predicted"/>
<dbReference type="InterPro" id="IPR029162">
    <property type="entry name" value="InaF-motif"/>
</dbReference>
<protein>
    <submittedName>
        <fullName evidence="3">Uncharacterized protein</fullName>
    </submittedName>
</protein>
<dbReference type="PANTHER" id="PTHR34929">
    <property type="entry name" value="ZGC:153157"/>
    <property type="match status" value="1"/>
</dbReference>
<dbReference type="Pfam" id="PF15018">
    <property type="entry name" value="InaF-motif"/>
    <property type="match status" value="1"/>
</dbReference>
<gene>
    <name evidence="3" type="ORF">CGI_10006656</name>
</gene>
<dbReference type="EMBL" id="JH818296">
    <property type="protein sequence ID" value="EKC36978.1"/>
    <property type="molecule type" value="Genomic_DNA"/>
</dbReference>